<sequence length="166" mass="17039">MMPKNFAAAFALAALTLTACSGDGAVASSAAGTAARTVSLTVASSNGAHDFIVETAKTEQEQQKGLMFRTGIAPNGGMLFAPYPPEGGAPKEASFWMKNTPSPLDIIFIRADGTIATIAENTVPFSETQIPSGEPVAAVLEINGGRSAELGIAEGDKVTWTGHGKK</sequence>
<accession>A0A160TMD0</accession>
<proteinExistence type="predicted"/>
<reference evidence="1" key="1">
    <citation type="submission" date="2015-10" db="EMBL/GenBank/DDBJ databases">
        <authorList>
            <person name="Gilbert D.G."/>
        </authorList>
    </citation>
    <scope>NUCLEOTIDE SEQUENCE</scope>
</reference>
<evidence type="ECO:0000313" key="1">
    <source>
        <dbReference type="EMBL" id="CUS45327.1"/>
    </source>
</evidence>
<dbReference type="PROSITE" id="PS51257">
    <property type="entry name" value="PROKAR_LIPOPROTEIN"/>
    <property type="match status" value="1"/>
</dbReference>
<gene>
    <name evidence="1" type="ORF">MGWOODY_Smn1181</name>
</gene>
<dbReference type="PANTHER" id="PTHR37953">
    <property type="entry name" value="UPF0127 PROTEIN MJ1496"/>
    <property type="match status" value="1"/>
</dbReference>
<dbReference type="AlphaFoldDB" id="A0A160TMD0"/>
<dbReference type="PANTHER" id="PTHR37953:SF1">
    <property type="entry name" value="UPF0127 PROTEIN MJ1496"/>
    <property type="match status" value="1"/>
</dbReference>
<dbReference type="Pfam" id="PF02643">
    <property type="entry name" value="DUF192"/>
    <property type="match status" value="1"/>
</dbReference>
<dbReference type="Gene3D" id="2.60.120.1140">
    <property type="entry name" value="Protein of unknown function DUF192"/>
    <property type="match status" value="1"/>
</dbReference>
<dbReference type="InterPro" id="IPR038695">
    <property type="entry name" value="Saro_0823-like_sf"/>
</dbReference>
<name>A0A160TMD0_9ZZZZ</name>
<dbReference type="InterPro" id="IPR003795">
    <property type="entry name" value="DUF192"/>
</dbReference>
<organism evidence="1">
    <name type="scientific">hydrothermal vent metagenome</name>
    <dbReference type="NCBI Taxonomy" id="652676"/>
    <lineage>
        <taxon>unclassified sequences</taxon>
        <taxon>metagenomes</taxon>
        <taxon>ecological metagenomes</taxon>
    </lineage>
</organism>
<protein>
    <submittedName>
        <fullName evidence="1">FIG007785: exported protein</fullName>
    </submittedName>
</protein>
<dbReference type="EMBL" id="CZQE01000242">
    <property type="protein sequence ID" value="CUS45327.1"/>
    <property type="molecule type" value="Genomic_DNA"/>
</dbReference>